<dbReference type="RefSeq" id="WP_099471954.1">
    <property type="nucleotide sequence ID" value="NZ_CP041025.1"/>
</dbReference>
<name>A0A2G4YT34_9PROT</name>
<dbReference type="InParanoid" id="A0A2G4YT34"/>
<accession>A0A2G4YT34</accession>
<dbReference type="Proteomes" id="UP000229730">
    <property type="component" value="Unassembled WGS sequence"/>
</dbReference>
<dbReference type="Pfam" id="PF07364">
    <property type="entry name" value="DUF1485"/>
    <property type="match status" value="1"/>
</dbReference>
<evidence type="ECO:0008006" key="5">
    <source>
        <dbReference type="Google" id="ProtNLM"/>
    </source>
</evidence>
<gene>
    <name evidence="3" type="ORF">CRD36_06495</name>
</gene>
<dbReference type="OrthoDB" id="9782658at2"/>
<proteinExistence type="predicted"/>
<sequence>MAVSQLAKASQSVKSRIAVIYFAHETVTFLPNDTLIENFTYTGSPAKGNDLLAYEGSGYLGGFVKTVRQDDDVELVGIESPLWPSSGIGSGWLSQATYEHFADGIIADLKEQGDFDGVYLRLHGALAVRGVARPEADLARRVRDVVGPDAFIVGTFDPHGNEDDQFLKYADLAFTAKYYPHYDDYLQGERAAHILMRTIRGTYHPVHAVRQVPIITPTVSQWTGKSPWSDLVQRALIWEARAADVYVNIFYGFPWSDVPDVGMSLQVITNDDPALAQKIVDDMAQFAWRKRKSLVDSNGIHQMEEGVKRAVKALQTGQTPVVLADYSDRSGNATWLLAEIKRQKLSDTVVATIMDKRAIEDILSQKARPGDRVDIMVGGYVDDAAGVPVPIRGTIYRISGGVSSEGMPDNTKPEELWISIKFGRNNLLILSPNLEQITDPFSLRTIGIELEDYKVFAVKSRVHFRRGFDDTGFAKTILVVGPPHSYFGTVHLEALPYQNVDLKNYYPYRKEETE</sequence>
<dbReference type="InterPro" id="IPR010799">
    <property type="entry name" value="MlrC_C"/>
</dbReference>
<evidence type="ECO:0000259" key="1">
    <source>
        <dbReference type="Pfam" id="PF07171"/>
    </source>
</evidence>
<feature type="domain" description="Microcystin LR degradation protein MlrC N-terminal" evidence="2">
    <location>
        <begin position="16"/>
        <end position="310"/>
    </location>
</feature>
<reference evidence="3 4" key="1">
    <citation type="submission" date="2017-10" db="EMBL/GenBank/DDBJ databases">
        <title>Frigbacter circumglobatus gen. nov. sp. nov., isolated from sediment cultured in situ.</title>
        <authorList>
            <person name="Zhao Z."/>
        </authorList>
    </citation>
    <scope>NUCLEOTIDE SEQUENCE [LARGE SCALE GENOMIC DNA]</scope>
    <source>
        <strain evidence="3 4">ZYL</strain>
    </source>
</reference>
<organism evidence="3 4">
    <name type="scientific">Paremcibacter congregatus</name>
    <dbReference type="NCBI Taxonomy" id="2043170"/>
    <lineage>
        <taxon>Bacteria</taxon>
        <taxon>Pseudomonadati</taxon>
        <taxon>Pseudomonadota</taxon>
        <taxon>Alphaproteobacteria</taxon>
        <taxon>Emcibacterales</taxon>
        <taxon>Emcibacteraceae</taxon>
        <taxon>Paremcibacter</taxon>
    </lineage>
</organism>
<evidence type="ECO:0000313" key="3">
    <source>
        <dbReference type="EMBL" id="PHZ85494.1"/>
    </source>
</evidence>
<evidence type="ECO:0000313" key="4">
    <source>
        <dbReference type="Proteomes" id="UP000229730"/>
    </source>
</evidence>
<dbReference type="InterPro" id="IPR015995">
    <property type="entry name" value="MlrC_N"/>
</dbReference>
<feature type="domain" description="Microcystin LR degradation protein MlrC C-terminal" evidence="1">
    <location>
        <begin position="330"/>
        <end position="471"/>
    </location>
</feature>
<dbReference type="AlphaFoldDB" id="A0A2G4YT34"/>
<comment type="caution">
    <text evidence="3">The sequence shown here is derived from an EMBL/GenBank/DDBJ whole genome shotgun (WGS) entry which is preliminary data.</text>
</comment>
<evidence type="ECO:0000259" key="2">
    <source>
        <dbReference type="Pfam" id="PF07364"/>
    </source>
</evidence>
<keyword evidence="4" id="KW-1185">Reference proteome</keyword>
<dbReference type="Pfam" id="PF07171">
    <property type="entry name" value="MlrC_C"/>
    <property type="match status" value="1"/>
</dbReference>
<dbReference type="EMBL" id="PDEM01000011">
    <property type="protein sequence ID" value="PHZ85494.1"/>
    <property type="molecule type" value="Genomic_DNA"/>
</dbReference>
<protein>
    <recommendedName>
        <fullName evidence="5">Microcystin degradation protein MlrC</fullName>
    </recommendedName>
</protein>